<dbReference type="AlphaFoldDB" id="A0A5N5RHF5"/>
<dbReference type="SMART" id="SM00382">
    <property type="entry name" value="AAA"/>
    <property type="match status" value="1"/>
</dbReference>
<keyword evidence="3" id="KW-0067">ATP-binding</keyword>
<dbReference type="Gene3D" id="3.40.50.300">
    <property type="entry name" value="P-loop containing nucleotide triphosphate hydrolases"/>
    <property type="match status" value="1"/>
</dbReference>
<dbReference type="InterPro" id="IPR004482">
    <property type="entry name" value="Mg_chelat-rel"/>
</dbReference>
<feature type="domain" description="AAA+ ATPase" evidence="2">
    <location>
        <begin position="222"/>
        <end position="405"/>
    </location>
</feature>
<dbReference type="Gene3D" id="3.30.230.10">
    <property type="match status" value="1"/>
</dbReference>
<evidence type="ECO:0000256" key="1">
    <source>
        <dbReference type="ARBA" id="ARBA00006354"/>
    </source>
</evidence>
<name>A0A5N5RHF5_9BIFI</name>
<protein>
    <submittedName>
        <fullName evidence="3">ATP-binding protein</fullName>
    </submittedName>
</protein>
<dbReference type="SUPFAM" id="SSF52540">
    <property type="entry name" value="P-loop containing nucleoside triphosphate hydrolases"/>
    <property type="match status" value="1"/>
</dbReference>
<comment type="similarity">
    <text evidence="1">Belongs to the Mg-chelatase subunits D/I family. ComM subfamily.</text>
</comment>
<dbReference type="Pfam" id="PF13335">
    <property type="entry name" value="Mg_chelatase_C"/>
    <property type="match status" value="1"/>
</dbReference>
<dbReference type="InterPro" id="IPR003593">
    <property type="entry name" value="AAA+_ATPase"/>
</dbReference>
<dbReference type="GO" id="GO:0005524">
    <property type="term" value="F:ATP binding"/>
    <property type="evidence" value="ECO:0007669"/>
    <property type="project" value="UniProtKB-KW"/>
</dbReference>
<accession>A0A5N5RHF5</accession>
<dbReference type="InterPro" id="IPR000523">
    <property type="entry name" value="Mg_chelatse_chII-like_cat_dom"/>
</dbReference>
<dbReference type="InterPro" id="IPR014721">
    <property type="entry name" value="Ribsml_uS5_D2-typ_fold_subgr"/>
</dbReference>
<dbReference type="OrthoDB" id="9813147at2"/>
<dbReference type="RefSeq" id="WP_151917019.1">
    <property type="nucleotide sequence ID" value="NZ_RQSP01000021.1"/>
</dbReference>
<dbReference type="EMBL" id="RQSP01000021">
    <property type="protein sequence ID" value="KAB5606696.1"/>
    <property type="molecule type" value="Genomic_DNA"/>
</dbReference>
<dbReference type="InterPro" id="IPR020568">
    <property type="entry name" value="Ribosomal_Su5_D2-typ_SF"/>
</dbReference>
<evidence type="ECO:0000313" key="3">
    <source>
        <dbReference type="EMBL" id="KAB5606696.1"/>
    </source>
</evidence>
<proteinExistence type="inferred from homology"/>
<comment type="caution">
    <text evidence="3">The sequence shown here is derived from an EMBL/GenBank/DDBJ whole genome shotgun (WGS) entry which is preliminary data.</text>
</comment>
<evidence type="ECO:0000259" key="2">
    <source>
        <dbReference type="SMART" id="SM00382"/>
    </source>
</evidence>
<dbReference type="InterPro" id="IPR045006">
    <property type="entry name" value="CHLI-like"/>
</dbReference>
<gene>
    <name evidence="3" type="ORF">EHS19_06800</name>
</gene>
<dbReference type="InterPro" id="IPR027417">
    <property type="entry name" value="P-loop_NTPase"/>
</dbReference>
<organism evidence="3 4">
    <name type="scientific">Bifidobacterium jacchi</name>
    <dbReference type="NCBI Taxonomy" id="2490545"/>
    <lineage>
        <taxon>Bacteria</taxon>
        <taxon>Bacillati</taxon>
        <taxon>Actinomycetota</taxon>
        <taxon>Actinomycetes</taxon>
        <taxon>Bifidobacteriales</taxon>
        <taxon>Bifidobacteriaceae</taxon>
        <taxon>Bifidobacterium</taxon>
    </lineage>
</organism>
<dbReference type="InterPro" id="IPR025158">
    <property type="entry name" value="Mg_chelat-rel_C"/>
</dbReference>
<dbReference type="NCBIfam" id="TIGR00368">
    <property type="entry name" value="YifB family Mg chelatase-like AAA ATPase"/>
    <property type="match status" value="1"/>
</dbReference>
<dbReference type="PANTHER" id="PTHR32039:SF7">
    <property type="entry name" value="COMPETENCE PROTEIN COMM"/>
    <property type="match status" value="1"/>
</dbReference>
<keyword evidence="4" id="KW-1185">Reference proteome</keyword>
<dbReference type="SUPFAM" id="SSF54211">
    <property type="entry name" value="Ribosomal protein S5 domain 2-like"/>
    <property type="match status" value="1"/>
</dbReference>
<dbReference type="Pfam" id="PF13541">
    <property type="entry name" value="ChlI"/>
    <property type="match status" value="1"/>
</dbReference>
<dbReference type="Pfam" id="PF01078">
    <property type="entry name" value="Mg_chelatase"/>
    <property type="match status" value="1"/>
</dbReference>
<sequence>MAIGEAMSVGLVGLKAFIIQIQAFISQGLPYFSIIGLPDASLSEARERVKSACQATGFRWPDTRVTVNLSPASMPKRGSSHDLAIAASVLGAAGTIPHDALSHTVVLGELNLDGTILPINGLLPILLHVRELGIHNVIVPKGNEEEAALVPGLKVAALRHVGELIELMGGNARYTLSEASCAAMMSLSSGAEDAIAVPGIGDMNEVVGQEMTKWAMQVAAAGGHHMLMTGPPGSGKTMLASRMPGIMCPLIETEQLEVASIRSICGTLHRYGITDVPPFEAPHHTASHASLVGGGSGLAGPGAITRSHRGILFMDEAPEFAPRVLQSLREPLESGYIALSRAKGTAYYPARFQLIMAANPCPCGFAYGNGERCTCRERDRVRYFNRLSGPILDRIDIQTEVLPVERLHASDGQICEDSRTMRSRVIAARSAARERFGEYGWSCNAQASGEWLRRNTSLSALALINRALETKRLSLRGADRAMRLAWTLADLAGVCSPRREEMIRGIAMRTRIT</sequence>
<keyword evidence="3" id="KW-0547">Nucleotide-binding</keyword>
<dbReference type="Proteomes" id="UP000326336">
    <property type="component" value="Unassembled WGS sequence"/>
</dbReference>
<evidence type="ECO:0000313" key="4">
    <source>
        <dbReference type="Proteomes" id="UP000326336"/>
    </source>
</evidence>
<dbReference type="PANTHER" id="PTHR32039">
    <property type="entry name" value="MAGNESIUM-CHELATASE SUBUNIT CHLI"/>
    <property type="match status" value="1"/>
</dbReference>
<reference evidence="3 4" key="1">
    <citation type="journal article" date="2019" name="Int. J. Syst. Evol. Microbiol.">
        <title>Bifidobacterium jacchi sp. nov., isolated from the faeces of a baby common marmoset (Callithrix jacchus).</title>
        <authorList>
            <person name="Modesto M."/>
            <person name="Watanabe K."/>
            <person name="Arita M."/>
            <person name="Satti M."/>
            <person name="Oki K."/>
            <person name="Sciavilla P."/>
            <person name="Patavino C."/>
            <person name="Camma C."/>
            <person name="Michelini S."/>
            <person name="Sgorbati B."/>
            <person name="Mattarelli P."/>
        </authorList>
    </citation>
    <scope>NUCLEOTIDE SEQUENCE [LARGE SCALE GENOMIC DNA]</scope>
    <source>
        <strain evidence="3 4">MRM 9.3</strain>
    </source>
</reference>